<name>A0A915KUV2_ROMCU</name>
<evidence type="ECO:0000313" key="3">
    <source>
        <dbReference type="WBParaSite" id="nRc.2.0.1.t41354-RA"/>
    </source>
</evidence>
<sequence>MRTLMLKFERGLIFDMNKLDENEMLRFDEFERRFFYITERIIEEKFTLEYDSRFDATRNYDHSTRVKYSSTTPKVKSTSKATSKPKAAEKPKVLQHILAGLYKVIAAPLSALK</sequence>
<dbReference type="AlphaFoldDB" id="A0A915KUV2"/>
<dbReference type="WBParaSite" id="nRc.2.0.1.t41354-RA">
    <property type="protein sequence ID" value="nRc.2.0.1.t41354-RA"/>
    <property type="gene ID" value="nRc.2.0.1.g41354"/>
</dbReference>
<accession>A0A915KUV2</accession>
<keyword evidence="2" id="KW-1185">Reference proteome</keyword>
<dbReference type="Proteomes" id="UP000887565">
    <property type="component" value="Unplaced"/>
</dbReference>
<proteinExistence type="predicted"/>
<feature type="region of interest" description="Disordered" evidence="1">
    <location>
        <begin position="64"/>
        <end position="89"/>
    </location>
</feature>
<reference evidence="3" key="1">
    <citation type="submission" date="2022-11" db="UniProtKB">
        <authorList>
            <consortium name="WormBaseParasite"/>
        </authorList>
    </citation>
    <scope>IDENTIFICATION</scope>
</reference>
<organism evidence="2 3">
    <name type="scientific">Romanomermis culicivorax</name>
    <name type="common">Nematode worm</name>
    <dbReference type="NCBI Taxonomy" id="13658"/>
    <lineage>
        <taxon>Eukaryota</taxon>
        <taxon>Metazoa</taxon>
        <taxon>Ecdysozoa</taxon>
        <taxon>Nematoda</taxon>
        <taxon>Enoplea</taxon>
        <taxon>Dorylaimia</taxon>
        <taxon>Mermithida</taxon>
        <taxon>Mermithoidea</taxon>
        <taxon>Mermithidae</taxon>
        <taxon>Romanomermis</taxon>
    </lineage>
</organism>
<protein>
    <submittedName>
        <fullName evidence="3">Uncharacterized protein</fullName>
    </submittedName>
</protein>
<feature type="compositionally biased region" description="Low complexity" evidence="1">
    <location>
        <begin position="67"/>
        <end position="85"/>
    </location>
</feature>
<evidence type="ECO:0000256" key="1">
    <source>
        <dbReference type="SAM" id="MobiDB-lite"/>
    </source>
</evidence>
<evidence type="ECO:0000313" key="2">
    <source>
        <dbReference type="Proteomes" id="UP000887565"/>
    </source>
</evidence>